<evidence type="ECO:0000256" key="1">
    <source>
        <dbReference type="ARBA" id="ARBA00004496"/>
    </source>
</evidence>
<protein>
    <recommendedName>
        <fullName evidence="7">Importin-95</fullName>
    </recommendedName>
    <alternativeName>
        <fullName evidence="8">Karyopherin-95</fullName>
    </alternativeName>
</protein>
<feature type="repeat" description="HEAT" evidence="9">
    <location>
        <begin position="130"/>
        <end position="169"/>
    </location>
</feature>
<dbReference type="PROSITE" id="PS50166">
    <property type="entry name" value="IMPORTIN_B_NT"/>
    <property type="match status" value="1"/>
</dbReference>
<gene>
    <name evidence="12" type="ORF">I206_06390</name>
</gene>
<dbReference type="GO" id="GO:0031267">
    <property type="term" value="F:small GTPase binding"/>
    <property type="evidence" value="ECO:0007669"/>
    <property type="project" value="InterPro"/>
</dbReference>
<evidence type="ECO:0000256" key="3">
    <source>
        <dbReference type="ARBA" id="ARBA00022448"/>
    </source>
</evidence>
<evidence type="ECO:0000256" key="5">
    <source>
        <dbReference type="ARBA" id="ARBA00022737"/>
    </source>
</evidence>
<dbReference type="InterPro" id="IPR016024">
    <property type="entry name" value="ARM-type_fold"/>
</dbReference>
<dbReference type="InterPro" id="IPR058584">
    <property type="entry name" value="IMB1_TNPO1-like_TPR"/>
</dbReference>
<evidence type="ECO:0000256" key="7">
    <source>
        <dbReference type="ARBA" id="ARBA00079884"/>
    </source>
</evidence>
<dbReference type="GO" id="GO:0005737">
    <property type="term" value="C:cytoplasm"/>
    <property type="evidence" value="ECO:0007669"/>
    <property type="project" value="UniProtKB-SubCell"/>
</dbReference>
<evidence type="ECO:0000256" key="6">
    <source>
        <dbReference type="ARBA" id="ARBA00022927"/>
    </source>
</evidence>
<comment type="subcellular location">
    <subcellularLocation>
        <location evidence="1">Cytoplasm</location>
    </subcellularLocation>
</comment>
<dbReference type="Pfam" id="PF03810">
    <property type="entry name" value="IBN_N"/>
    <property type="match status" value="1"/>
</dbReference>
<reference evidence="12" key="2">
    <citation type="submission" date="2016-07" db="EMBL/GenBank/DDBJ databases">
        <title>Evolution of pathogenesis and genome organization in the Tremellales.</title>
        <authorList>
            <person name="Cuomo C."/>
            <person name="Litvintseva A."/>
            <person name="Heitman J."/>
            <person name="Chen Y."/>
            <person name="Sun S."/>
            <person name="Springer D."/>
            <person name="Dromer F."/>
            <person name="Young S."/>
            <person name="Zeng Q."/>
            <person name="Chapman S."/>
            <person name="Gujja S."/>
            <person name="Saif S."/>
            <person name="Birren B."/>
        </authorList>
    </citation>
    <scope>NUCLEOTIDE SEQUENCE</scope>
    <source>
        <strain evidence="12">CBS 10737</strain>
    </source>
</reference>
<evidence type="ECO:0000313" key="12">
    <source>
        <dbReference type="EMBL" id="OCF47489.1"/>
    </source>
</evidence>
<dbReference type="Pfam" id="PF25574">
    <property type="entry name" value="TPR_IMB1"/>
    <property type="match status" value="1"/>
</dbReference>
<evidence type="ECO:0000256" key="4">
    <source>
        <dbReference type="ARBA" id="ARBA00022490"/>
    </source>
</evidence>
<dbReference type="PANTHER" id="PTHR10527">
    <property type="entry name" value="IMPORTIN BETA"/>
    <property type="match status" value="1"/>
</dbReference>
<dbReference type="STRING" id="1296096.A0A1B9HW55"/>
<dbReference type="InterPro" id="IPR040122">
    <property type="entry name" value="Importin_beta"/>
</dbReference>
<keyword evidence="3" id="KW-0813">Transport</keyword>
<dbReference type="InterPro" id="IPR021133">
    <property type="entry name" value="HEAT_type_2"/>
</dbReference>
<reference evidence="12" key="1">
    <citation type="submission" date="2013-07" db="EMBL/GenBank/DDBJ databases">
        <title>The Genome Sequence of Cryptococcus pinus CBS10737.</title>
        <authorList>
            <consortium name="The Broad Institute Genome Sequencing Platform"/>
            <person name="Cuomo C."/>
            <person name="Litvintseva A."/>
            <person name="Chen Y."/>
            <person name="Heitman J."/>
            <person name="Sun S."/>
            <person name="Springer D."/>
            <person name="Dromer F."/>
            <person name="Young S.K."/>
            <person name="Zeng Q."/>
            <person name="Gargeya S."/>
            <person name="Fitzgerald M."/>
            <person name="Abouelleil A."/>
            <person name="Alvarado L."/>
            <person name="Berlin A.M."/>
            <person name="Chapman S.B."/>
            <person name="Dewar J."/>
            <person name="Goldberg J."/>
            <person name="Griggs A."/>
            <person name="Gujja S."/>
            <person name="Hansen M."/>
            <person name="Howarth C."/>
            <person name="Imamovic A."/>
            <person name="Larimer J."/>
            <person name="McCowan C."/>
            <person name="Murphy C."/>
            <person name="Pearson M."/>
            <person name="Priest M."/>
            <person name="Roberts A."/>
            <person name="Saif S."/>
            <person name="Shea T."/>
            <person name="Sykes S."/>
            <person name="Wortman J."/>
            <person name="Nusbaum C."/>
            <person name="Birren B."/>
        </authorList>
    </citation>
    <scope>NUCLEOTIDE SEQUENCE [LARGE SCALE GENOMIC DNA]</scope>
    <source>
        <strain evidence="12">CBS 10737</strain>
    </source>
</reference>
<dbReference type="RefSeq" id="XP_019008708.2">
    <property type="nucleotide sequence ID" value="XM_019158095.2"/>
</dbReference>
<proteinExistence type="inferred from homology"/>
<dbReference type="Pfam" id="PF13513">
    <property type="entry name" value="HEAT_EZ"/>
    <property type="match status" value="1"/>
</dbReference>
<keyword evidence="6" id="KW-0653">Protein transport</keyword>
<keyword evidence="5" id="KW-0677">Repeat</keyword>
<dbReference type="OrthoDB" id="10263328at2759"/>
<evidence type="ECO:0000259" key="11">
    <source>
        <dbReference type="PROSITE" id="PS50166"/>
    </source>
</evidence>
<dbReference type="GeneID" id="30174759"/>
<organism evidence="12">
    <name type="scientific">Kwoniella pini CBS 10737</name>
    <dbReference type="NCBI Taxonomy" id="1296096"/>
    <lineage>
        <taxon>Eukaryota</taxon>
        <taxon>Fungi</taxon>
        <taxon>Dikarya</taxon>
        <taxon>Basidiomycota</taxon>
        <taxon>Agaricomycotina</taxon>
        <taxon>Tremellomycetes</taxon>
        <taxon>Tremellales</taxon>
        <taxon>Cryptococcaceae</taxon>
        <taxon>Kwoniella</taxon>
    </lineage>
</organism>
<feature type="region of interest" description="Disordered" evidence="10">
    <location>
        <begin position="1"/>
        <end position="24"/>
    </location>
</feature>
<comment type="similarity">
    <text evidence="2">Belongs to the importin beta family. Importin beta-1 subfamily.</text>
</comment>
<dbReference type="SUPFAM" id="SSF48371">
    <property type="entry name" value="ARM repeat"/>
    <property type="match status" value="1"/>
</dbReference>
<dbReference type="FunFam" id="1.25.10.10:FF:000027">
    <property type="entry name" value="Importin subunit beta-1"/>
    <property type="match status" value="1"/>
</dbReference>
<dbReference type="InterPro" id="IPR011989">
    <property type="entry name" value="ARM-like"/>
</dbReference>
<evidence type="ECO:0000256" key="9">
    <source>
        <dbReference type="PROSITE-ProRule" id="PRU00103"/>
    </source>
</evidence>
<dbReference type="EMBL" id="KV700116">
    <property type="protein sequence ID" value="OCF47489.1"/>
    <property type="molecule type" value="Genomic_DNA"/>
</dbReference>
<dbReference type="AlphaFoldDB" id="A0A1B9HW55"/>
<dbReference type="InterPro" id="IPR001494">
    <property type="entry name" value="Importin-beta_N"/>
</dbReference>
<feature type="domain" description="Importin N-terminal" evidence="11">
    <location>
        <begin position="21"/>
        <end position="101"/>
    </location>
</feature>
<dbReference type="PROSITE" id="PS50077">
    <property type="entry name" value="HEAT_REPEAT"/>
    <property type="match status" value="1"/>
</dbReference>
<dbReference type="SMART" id="SM00913">
    <property type="entry name" value="IBN_N"/>
    <property type="match status" value="1"/>
</dbReference>
<evidence type="ECO:0000256" key="8">
    <source>
        <dbReference type="ARBA" id="ARBA00083566"/>
    </source>
</evidence>
<evidence type="ECO:0000256" key="10">
    <source>
        <dbReference type="SAM" id="MobiDB-lite"/>
    </source>
</evidence>
<keyword evidence="4" id="KW-0963">Cytoplasm</keyword>
<accession>A0A1B9HW55</accession>
<dbReference type="GO" id="GO:0006606">
    <property type="term" value="P:protein import into nucleus"/>
    <property type="evidence" value="ECO:0007669"/>
    <property type="project" value="InterPro"/>
</dbReference>
<name>A0A1B9HW55_9TREE</name>
<sequence length="878" mass="95244">MNAAQLLQDSLSPNQAARESATQQLEAAARDNFHGYLHTLAVELANESQDLNVRYAAGLAFKNAIAARDSINQPQLTERWLALPDSATAPLKQSTLSTLGSPQHRAGAVAASCVSAIAAIELPVNKWPELIPQLLEFVGNQENQGLRVSTLQAVGFICEVIDPEILSAKSNEILTAVVQGARKEEPSHEVQHAAIQALLNSLEFIRDNFEREGERNYIMQVVCEATQSPSVTVQVGAFECLVRIMHLYYEKMDFYMERALFGLTIMGMKHHEEPVALQAIEFWSTVCEEEIELSQAAMEAYEMGEQPLYESKGFAKAALPDILPVLLELLCQQNEDDDEDDWTKSMAAGCCLELLANNVGNDIVQPVVPFVEAGITQPDWQRREAAVMAFGSILDGPDPEVLAPLVTQALGALIGMMQNDPSLQVRDTVAWTLSKICENMLQVIDPAVHLENLITALVIGLNASPRTCNSCCAALNSLVVQISGDADLLGDDVPTSAMSKYYSGILKELMPIAERPTNHANSRSAAYQTISVFLGASANDTLPVVQEVAAAMLARQEALLGMQNQLVGMDDRNNWNDMQINLCVVIQSFIRRSPSLAAPFADRIMTNLLSLIQASGKHAGVLEDAFATVGGLASALEAGFGKYMEHFTPFLFSALASFEDWQVAQAAVYVGSDIARAVNDGLIPYAERLMVALIDLLRSPVVQRQVKPNAITTIGEVALAIGGGFRPYLETTMSILSQAGSTSAAPGDEAMIDFVQTMRESIVDAFIGIMNGVKDSDVAAMQPYVPGIMGFLKTCWADEDRTDSFGTASLGLIGDFAEAYKGSIRDELLQDWVQQAIQWGRTRSGNKRAKTNAAYAQNVSSSMSKLLTKGRSDSATHL</sequence>
<dbReference type="KEGG" id="kpin:30174759"/>
<evidence type="ECO:0000256" key="2">
    <source>
        <dbReference type="ARBA" id="ARBA00010907"/>
    </source>
</evidence>
<dbReference type="Gene3D" id="1.25.10.10">
    <property type="entry name" value="Leucine-rich Repeat Variant"/>
    <property type="match status" value="1"/>
</dbReference>